<proteinExistence type="predicted"/>
<name>A0ABM9PS69_9FLAO</name>
<evidence type="ECO:0000313" key="1">
    <source>
        <dbReference type="EMBL" id="CAL2108662.1"/>
    </source>
</evidence>
<organism evidence="1 2">
    <name type="scientific">Tenacibaculum vairaonense</name>
    <dbReference type="NCBI Taxonomy" id="3137860"/>
    <lineage>
        <taxon>Bacteria</taxon>
        <taxon>Pseudomonadati</taxon>
        <taxon>Bacteroidota</taxon>
        <taxon>Flavobacteriia</taxon>
        <taxon>Flavobacteriales</taxon>
        <taxon>Flavobacteriaceae</taxon>
        <taxon>Tenacibaculum</taxon>
    </lineage>
</organism>
<keyword evidence="2" id="KW-1185">Reference proteome</keyword>
<dbReference type="EMBL" id="CAXJRC010000046">
    <property type="protein sequence ID" value="CAL2108662.1"/>
    <property type="molecule type" value="Genomic_DNA"/>
</dbReference>
<dbReference type="Proteomes" id="UP001497602">
    <property type="component" value="Unassembled WGS sequence"/>
</dbReference>
<evidence type="ECO:0000313" key="2">
    <source>
        <dbReference type="Proteomes" id="UP001497602"/>
    </source>
</evidence>
<gene>
    <name evidence="1" type="ORF">T190115A13A_90008</name>
</gene>
<accession>A0ABM9PS69</accession>
<protein>
    <submittedName>
        <fullName evidence="1">Uncharacterized protein</fullName>
    </submittedName>
</protein>
<reference evidence="1 2" key="1">
    <citation type="submission" date="2024-05" db="EMBL/GenBank/DDBJ databases">
        <authorList>
            <person name="Duchaud E."/>
        </authorList>
    </citation>
    <scope>NUCLEOTIDE SEQUENCE [LARGE SCALE GENOMIC DNA]</scope>
    <source>
        <strain evidence="1">Ena-SAMPLE-TAB-13-05-2024-13:56:06:370-140305</strain>
    </source>
</reference>
<sequence length="39" mass="4815">MLKKFGGIYLKTEYRTNKLQITLLNEVKKKEVFPREYFF</sequence>
<comment type="caution">
    <text evidence="1">The sequence shown here is derived from an EMBL/GenBank/DDBJ whole genome shotgun (WGS) entry which is preliminary data.</text>
</comment>